<keyword evidence="1" id="KW-0732">Signal</keyword>
<comment type="caution">
    <text evidence="2">The sequence shown here is derived from an EMBL/GenBank/DDBJ whole genome shotgun (WGS) entry which is preliminary data.</text>
</comment>
<proteinExistence type="predicted"/>
<dbReference type="RefSeq" id="WP_379040278.1">
    <property type="nucleotide sequence ID" value="NZ_JBHSKW010000001.1"/>
</dbReference>
<evidence type="ECO:0000313" key="3">
    <source>
        <dbReference type="Proteomes" id="UP001597546"/>
    </source>
</evidence>
<name>A0ABW5TUG4_9SPHI</name>
<evidence type="ECO:0000313" key="2">
    <source>
        <dbReference type="EMBL" id="MFD2732437.1"/>
    </source>
</evidence>
<keyword evidence="3" id="KW-1185">Reference proteome</keyword>
<dbReference type="EMBL" id="JBHULV010000044">
    <property type="protein sequence ID" value="MFD2732437.1"/>
    <property type="molecule type" value="Genomic_DNA"/>
</dbReference>
<gene>
    <name evidence="2" type="ORF">ACFSSE_12070</name>
</gene>
<feature type="chain" id="PRO_5045222624" evidence="1">
    <location>
        <begin position="24"/>
        <end position="108"/>
    </location>
</feature>
<accession>A0ABW5TUG4</accession>
<dbReference type="Proteomes" id="UP001597546">
    <property type="component" value="Unassembled WGS sequence"/>
</dbReference>
<sequence>MKKKFLLPLIAIVAIAGVCTFSAFTPNSNQQVRTSQWYAYDGSGDPTQAENYVLSGPSSPGCSGDVEVCAIKAMDNGFDKPEITSTLVTEITAAVNNQQASANVNLRD</sequence>
<evidence type="ECO:0000256" key="1">
    <source>
        <dbReference type="SAM" id="SignalP"/>
    </source>
</evidence>
<reference evidence="3" key="1">
    <citation type="journal article" date="2019" name="Int. J. Syst. Evol. Microbiol.">
        <title>The Global Catalogue of Microorganisms (GCM) 10K type strain sequencing project: providing services to taxonomists for standard genome sequencing and annotation.</title>
        <authorList>
            <consortium name="The Broad Institute Genomics Platform"/>
            <consortium name="The Broad Institute Genome Sequencing Center for Infectious Disease"/>
            <person name="Wu L."/>
            <person name="Ma J."/>
        </authorList>
    </citation>
    <scope>NUCLEOTIDE SEQUENCE [LARGE SCALE GENOMIC DNA]</scope>
    <source>
        <strain evidence="3">KCTC 42456</strain>
    </source>
</reference>
<protein>
    <submittedName>
        <fullName evidence="2">Uncharacterized protein</fullName>
    </submittedName>
</protein>
<feature type="signal peptide" evidence="1">
    <location>
        <begin position="1"/>
        <end position="23"/>
    </location>
</feature>
<organism evidence="2 3">
    <name type="scientific">Pedobacter alpinus</name>
    <dbReference type="NCBI Taxonomy" id="1590643"/>
    <lineage>
        <taxon>Bacteria</taxon>
        <taxon>Pseudomonadati</taxon>
        <taxon>Bacteroidota</taxon>
        <taxon>Sphingobacteriia</taxon>
        <taxon>Sphingobacteriales</taxon>
        <taxon>Sphingobacteriaceae</taxon>
        <taxon>Pedobacter</taxon>
    </lineage>
</organism>